<evidence type="ECO:0000256" key="1">
    <source>
        <dbReference type="ARBA" id="ARBA00022670"/>
    </source>
</evidence>
<keyword evidence="4" id="KW-0720">Serine protease</keyword>
<gene>
    <name evidence="8" type="primary">LOC100004545</name>
</gene>
<keyword evidence="1" id="KW-0645">Protease</keyword>
<dbReference type="GO" id="GO:0004252">
    <property type="term" value="F:serine-type endopeptidase activity"/>
    <property type="evidence" value="ECO:0007669"/>
    <property type="project" value="InterPro"/>
</dbReference>
<accession>A0AB32TG03</accession>
<dbReference type="PANTHER" id="PTHR24252">
    <property type="entry name" value="ACROSIN-RELATED"/>
    <property type="match status" value="1"/>
</dbReference>
<keyword evidence="7" id="KW-1185">Reference proteome</keyword>
<sequence length="297" mass="32245">MSLLTGCLGQSDVCGRAPLNTKIVGGLNATEGSWPWQASINVKSTGRLFCSGSLISERWVLTAASCFQSNNVSDVVIYLGRQTRNGSNPHEIPRTVIQVINHPKDNSFTNSIALVQLSSSVTFTDYIRPVCLAAAGSVFVDGTESWVTGWGSINSIYVMLSDVLKEVEAPIVNNIECSTKYEQTVTDNLICAGFVNETGRSPCRGDGGSPLITRQGSQWIQSGVLIYGFCGQNGIPSVYARVSEYEEWIRNYTSSSLPGFLSYPVIYTFMNAGSVNHSSFPLALAFSIITLFISRLF</sequence>
<dbReference type="AlphaFoldDB" id="A0AB32TG03"/>
<dbReference type="SMART" id="SM00020">
    <property type="entry name" value="Tryp_SPc"/>
    <property type="match status" value="1"/>
</dbReference>
<dbReference type="Gene3D" id="2.40.10.10">
    <property type="entry name" value="Trypsin-like serine proteases"/>
    <property type="match status" value="1"/>
</dbReference>
<evidence type="ECO:0000313" key="8">
    <source>
        <dbReference type="RefSeq" id="XP_068074268.1"/>
    </source>
</evidence>
<dbReference type="GeneID" id="100004545"/>
<evidence type="ECO:0000256" key="4">
    <source>
        <dbReference type="ARBA" id="ARBA00022825"/>
    </source>
</evidence>
<proteinExistence type="predicted"/>
<evidence type="ECO:0000256" key="3">
    <source>
        <dbReference type="ARBA" id="ARBA00022801"/>
    </source>
</evidence>
<dbReference type="PANTHER" id="PTHR24252:SF7">
    <property type="entry name" value="HYALIN"/>
    <property type="match status" value="1"/>
</dbReference>
<dbReference type="PRINTS" id="PR00722">
    <property type="entry name" value="CHYMOTRYPSIN"/>
</dbReference>
<organism evidence="7 8">
    <name type="scientific">Danio rerio</name>
    <name type="common">Zebrafish</name>
    <name type="synonym">Brachydanio rerio</name>
    <dbReference type="NCBI Taxonomy" id="7955"/>
    <lineage>
        <taxon>Eukaryota</taxon>
        <taxon>Metazoa</taxon>
        <taxon>Chordata</taxon>
        <taxon>Craniata</taxon>
        <taxon>Vertebrata</taxon>
        <taxon>Euteleostomi</taxon>
        <taxon>Actinopterygii</taxon>
        <taxon>Neopterygii</taxon>
        <taxon>Teleostei</taxon>
        <taxon>Ostariophysi</taxon>
        <taxon>Cypriniformes</taxon>
        <taxon>Danionidae</taxon>
        <taxon>Danioninae</taxon>
        <taxon>Danio</taxon>
    </lineage>
</organism>
<dbReference type="PROSITE" id="PS50240">
    <property type="entry name" value="TRYPSIN_DOM"/>
    <property type="match status" value="1"/>
</dbReference>
<dbReference type="InterPro" id="IPR009003">
    <property type="entry name" value="Peptidase_S1_PA"/>
</dbReference>
<evidence type="ECO:0000256" key="2">
    <source>
        <dbReference type="ARBA" id="ARBA00022729"/>
    </source>
</evidence>
<feature type="domain" description="Peptidase S1" evidence="6">
    <location>
        <begin position="23"/>
        <end position="254"/>
    </location>
</feature>
<dbReference type="Proteomes" id="UP000000437">
    <property type="component" value="Chromosome 3"/>
</dbReference>
<name>A0AB32TG03_DANRE</name>
<evidence type="ECO:0000313" key="7">
    <source>
        <dbReference type="Proteomes" id="UP000000437"/>
    </source>
</evidence>
<keyword evidence="3" id="KW-0378">Hydrolase</keyword>
<dbReference type="InterPro" id="IPR001254">
    <property type="entry name" value="Trypsin_dom"/>
</dbReference>
<dbReference type="Pfam" id="PF00089">
    <property type="entry name" value="Trypsin"/>
    <property type="match status" value="1"/>
</dbReference>
<reference evidence="8" key="1">
    <citation type="submission" date="2025-08" db="UniProtKB">
        <authorList>
            <consortium name="RefSeq"/>
        </authorList>
    </citation>
    <scope>IDENTIFICATION</scope>
    <source>
        <strain evidence="8">Tuebingen</strain>
        <tissue evidence="8">Fibroblasts and whole tissue</tissue>
    </source>
</reference>
<dbReference type="CDD" id="cd00190">
    <property type="entry name" value="Tryp_SPc"/>
    <property type="match status" value="1"/>
</dbReference>
<dbReference type="KEGG" id="dre:100004545"/>
<keyword evidence="2" id="KW-0732">Signal</keyword>
<evidence type="ECO:0000256" key="5">
    <source>
        <dbReference type="ARBA" id="ARBA00023157"/>
    </source>
</evidence>
<protein>
    <submittedName>
        <fullName evidence="8">Serine protease 27-like</fullName>
    </submittedName>
</protein>
<keyword evidence="5" id="KW-1015">Disulfide bond</keyword>
<dbReference type="FunFam" id="2.40.10.10:FF:000024">
    <property type="entry name" value="Serine protease 53"/>
    <property type="match status" value="1"/>
</dbReference>
<dbReference type="InterPro" id="IPR043504">
    <property type="entry name" value="Peptidase_S1_PA_chymotrypsin"/>
</dbReference>
<evidence type="ECO:0000259" key="6">
    <source>
        <dbReference type="PROSITE" id="PS50240"/>
    </source>
</evidence>
<dbReference type="GO" id="GO:0006508">
    <property type="term" value="P:proteolysis"/>
    <property type="evidence" value="ECO:0007669"/>
    <property type="project" value="UniProtKB-KW"/>
</dbReference>
<dbReference type="RefSeq" id="XP_068074268.1">
    <property type="nucleotide sequence ID" value="XM_068218167.2"/>
</dbReference>
<dbReference type="InterPro" id="IPR001314">
    <property type="entry name" value="Peptidase_S1A"/>
</dbReference>
<dbReference type="SUPFAM" id="SSF50494">
    <property type="entry name" value="Trypsin-like serine proteases"/>
    <property type="match status" value="1"/>
</dbReference>